<dbReference type="RefSeq" id="WP_150114397.1">
    <property type="nucleotide sequence ID" value="NZ_LKST01000002.1"/>
</dbReference>
<dbReference type="GO" id="GO:0003887">
    <property type="term" value="F:DNA-directed DNA polymerase activity"/>
    <property type="evidence" value="ECO:0007669"/>
    <property type="project" value="UniProtKB-EC"/>
</dbReference>
<keyword evidence="3" id="KW-0548">Nucleotidyltransferase</keyword>
<dbReference type="Gene3D" id="3.30.420.10">
    <property type="entry name" value="Ribonuclease H-like superfamily/Ribonuclease H"/>
    <property type="match status" value="1"/>
</dbReference>
<evidence type="ECO:0000313" key="3">
    <source>
        <dbReference type="EMBL" id="KQB84526.1"/>
    </source>
</evidence>
<feature type="domain" description="Exonuclease" evidence="2">
    <location>
        <begin position="35"/>
        <end position="240"/>
    </location>
</feature>
<dbReference type="GO" id="GO:0004527">
    <property type="term" value="F:exonuclease activity"/>
    <property type="evidence" value="ECO:0007669"/>
    <property type="project" value="UniProtKB-ARBA"/>
</dbReference>
<dbReference type="PATRIC" id="fig|1544416.3.peg.1335"/>
<dbReference type="EMBL" id="LKST01000002">
    <property type="protein sequence ID" value="KQB84526.1"/>
    <property type="molecule type" value="Genomic_DNA"/>
</dbReference>
<accession>A0A0Q0U9V1</accession>
<comment type="caution">
    <text evidence="3">The sequence shown here is derived from an EMBL/GenBank/DDBJ whole genome shotgun (WGS) entry which is preliminary data.</text>
</comment>
<feature type="region of interest" description="Disordered" evidence="1">
    <location>
        <begin position="1"/>
        <end position="30"/>
    </location>
</feature>
<sequence>MTQQESRASRRGDKEKHRGQDQGSGNHTGREAAAPYVALTLQTTGIHPSSGRVVAVDAVVFEESGATVEEFHAVVNPGPHTNIGPTHYHGLSPAEIEQGRRFGSLLKKLDKLLDGRTLIVHDAPLTWGFLVSEARRAMNAAARANRSRARRRGRNQGGRRQRVGHVPRPEVIVDTLATAYRAGAEFHDVRLAAVATAMGVPAGSPVASISRAQRPEAEVTREDTLLLARLFRHARSAGAPIAERRPEELKPDAFGLQRSLVRVEATQAPRLHKNPGPYSPGGALSPGMEVVIAPEIAMDPNEVIAALTRAGLNYSEKLTRATSVVVCNRAHHLRGKAMHARRKGIPLLSDAAFMQAVGRIAGNA</sequence>
<dbReference type="InterPro" id="IPR036420">
    <property type="entry name" value="BRCT_dom_sf"/>
</dbReference>
<dbReference type="Proteomes" id="UP000050517">
    <property type="component" value="Unassembled WGS sequence"/>
</dbReference>
<dbReference type="GO" id="GO:0003676">
    <property type="term" value="F:nucleic acid binding"/>
    <property type="evidence" value="ECO:0007669"/>
    <property type="project" value="InterPro"/>
</dbReference>
<dbReference type="EC" id="2.7.7.7" evidence="3"/>
<gene>
    <name evidence="3" type="primary">polC_2</name>
    <name evidence="3" type="ORF">Cocul_01329</name>
</gene>
<keyword evidence="3" id="KW-0808">Transferase</keyword>
<evidence type="ECO:0000313" key="4">
    <source>
        <dbReference type="Proteomes" id="UP000050517"/>
    </source>
</evidence>
<dbReference type="InterPro" id="IPR036397">
    <property type="entry name" value="RNaseH_sf"/>
</dbReference>
<reference evidence="3 4" key="1">
    <citation type="submission" date="2015-10" db="EMBL/GenBank/DDBJ databases">
        <title>Corynebacteirum lowii and Corynebacterium oculi species nova, derived from human clinical disease and and emended description of Corynebacterium mastiditis.</title>
        <authorList>
            <person name="Bernard K."/>
            <person name="Pacheco A.L."/>
            <person name="Mcdougall C."/>
            <person name="Burtx T."/>
            <person name="Weibe D."/>
            <person name="Tyler S."/>
            <person name="Olson A.B."/>
            <person name="Cnockaert M."/>
            <person name="Eguchi H."/>
            <person name="Kuwahara T."/>
            <person name="Nakayama-Imaohji H."/>
            <person name="Boudewijins M."/>
            <person name="Van Hoecke F."/>
            <person name="Bernier A.-M."/>
            <person name="Vandamme P."/>
        </authorList>
    </citation>
    <scope>NUCLEOTIDE SEQUENCE [LARGE SCALE GENOMIC DNA]</scope>
    <source>
        <strain evidence="3 4">NML 130210</strain>
    </source>
</reference>
<feature type="compositionally biased region" description="Basic residues" evidence="1">
    <location>
        <begin position="145"/>
        <end position="163"/>
    </location>
</feature>
<protein>
    <submittedName>
        <fullName evidence="3">DNA polymerase III PolC-type</fullName>
        <ecNumber evidence="3">2.7.7.7</ecNumber>
    </submittedName>
</protein>
<dbReference type="InterPro" id="IPR012337">
    <property type="entry name" value="RNaseH-like_sf"/>
</dbReference>
<organism evidence="3 4">
    <name type="scientific">Corynebacterium oculi</name>
    <dbReference type="NCBI Taxonomy" id="1544416"/>
    <lineage>
        <taxon>Bacteria</taxon>
        <taxon>Bacillati</taxon>
        <taxon>Actinomycetota</taxon>
        <taxon>Actinomycetes</taxon>
        <taxon>Mycobacteriales</taxon>
        <taxon>Corynebacteriaceae</taxon>
        <taxon>Corynebacterium</taxon>
    </lineage>
</organism>
<feature type="region of interest" description="Disordered" evidence="1">
    <location>
        <begin position="143"/>
        <end position="163"/>
    </location>
</feature>
<dbReference type="AlphaFoldDB" id="A0A0Q0U9V1"/>
<evidence type="ECO:0000259" key="2">
    <source>
        <dbReference type="SMART" id="SM00479"/>
    </source>
</evidence>
<name>A0A0Q0U9V1_9CORY</name>
<dbReference type="InterPro" id="IPR013520">
    <property type="entry name" value="Ribonucl_H"/>
</dbReference>
<dbReference type="Pfam" id="PF00929">
    <property type="entry name" value="RNase_T"/>
    <property type="match status" value="1"/>
</dbReference>
<dbReference type="OrthoDB" id="190275at2"/>
<proteinExistence type="predicted"/>
<evidence type="ECO:0000256" key="1">
    <source>
        <dbReference type="SAM" id="MobiDB-lite"/>
    </source>
</evidence>
<dbReference type="Gene3D" id="3.40.50.10190">
    <property type="entry name" value="BRCT domain"/>
    <property type="match status" value="1"/>
</dbReference>
<dbReference type="STRING" id="1544416.Cocul_01329"/>
<dbReference type="SUPFAM" id="SSF53098">
    <property type="entry name" value="Ribonuclease H-like"/>
    <property type="match status" value="1"/>
</dbReference>
<keyword evidence="4" id="KW-1185">Reference proteome</keyword>
<dbReference type="SMART" id="SM00479">
    <property type="entry name" value="EXOIII"/>
    <property type="match status" value="1"/>
</dbReference>
<feature type="compositionally biased region" description="Basic and acidic residues" evidence="1">
    <location>
        <begin position="7"/>
        <end position="20"/>
    </location>
</feature>